<organism evidence="6 7">
    <name type="scientific">Halorubrum glutamatedens</name>
    <dbReference type="NCBI Taxonomy" id="2707018"/>
    <lineage>
        <taxon>Archaea</taxon>
        <taxon>Methanobacteriati</taxon>
        <taxon>Methanobacteriota</taxon>
        <taxon>Stenosarchaea group</taxon>
        <taxon>Halobacteria</taxon>
        <taxon>Halobacteriales</taxon>
        <taxon>Haloferacaceae</taxon>
        <taxon>Halorubrum</taxon>
    </lineage>
</organism>
<evidence type="ECO:0000313" key="6">
    <source>
        <dbReference type="EMBL" id="MFC5136333.1"/>
    </source>
</evidence>
<sequence length="122" mass="13492">MDSCDFDTCGNSVEHAFSCNFCGQSFCGSHRLPENHKCPSQKIGGNSTSFAGDGPQIRDRRGTGRKRRERVRDKETSRMNPPENITLQNKENQNKGKSETDILTCPTCGSSTDQILECGRCS</sequence>
<dbReference type="PROSITE" id="PS51039">
    <property type="entry name" value="ZF_AN1"/>
    <property type="match status" value="1"/>
</dbReference>
<keyword evidence="3" id="KW-0862">Zinc</keyword>
<dbReference type="Pfam" id="PF01428">
    <property type="entry name" value="zf-AN1"/>
    <property type="match status" value="1"/>
</dbReference>
<dbReference type="Gene3D" id="4.10.1110.10">
    <property type="entry name" value="AN1-like Zinc finger"/>
    <property type="match status" value="1"/>
</dbReference>
<keyword evidence="7" id="KW-1185">Reference proteome</keyword>
<accession>A0ABD5QW89</accession>
<reference evidence="6 7" key="1">
    <citation type="journal article" date="2019" name="Int. J. Syst. Evol. Microbiol.">
        <title>The Global Catalogue of Microorganisms (GCM) 10K type strain sequencing project: providing services to taxonomists for standard genome sequencing and annotation.</title>
        <authorList>
            <consortium name="The Broad Institute Genomics Platform"/>
            <consortium name="The Broad Institute Genome Sequencing Center for Infectious Disease"/>
            <person name="Wu L."/>
            <person name="Ma J."/>
        </authorList>
    </citation>
    <scope>NUCLEOTIDE SEQUENCE [LARGE SCALE GENOMIC DNA]</scope>
    <source>
        <strain evidence="6 7">CGMCC 1.16026</strain>
    </source>
</reference>
<evidence type="ECO:0000256" key="1">
    <source>
        <dbReference type="ARBA" id="ARBA00022723"/>
    </source>
</evidence>
<gene>
    <name evidence="6" type="ORF">ACFPJA_16615</name>
</gene>
<keyword evidence="1" id="KW-0479">Metal-binding</keyword>
<keyword evidence="2" id="KW-0863">Zinc-finger</keyword>
<proteinExistence type="predicted"/>
<dbReference type="Proteomes" id="UP001596145">
    <property type="component" value="Unassembled WGS sequence"/>
</dbReference>
<evidence type="ECO:0000256" key="3">
    <source>
        <dbReference type="ARBA" id="ARBA00022833"/>
    </source>
</evidence>
<feature type="domain" description="AN1-type" evidence="5">
    <location>
        <begin position="1"/>
        <end position="46"/>
    </location>
</feature>
<evidence type="ECO:0000256" key="4">
    <source>
        <dbReference type="SAM" id="MobiDB-lite"/>
    </source>
</evidence>
<dbReference type="InterPro" id="IPR000058">
    <property type="entry name" value="Znf_AN1"/>
</dbReference>
<evidence type="ECO:0000256" key="2">
    <source>
        <dbReference type="ARBA" id="ARBA00022771"/>
    </source>
</evidence>
<evidence type="ECO:0000259" key="5">
    <source>
        <dbReference type="PROSITE" id="PS51039"/>
    </source>
</evidence>
<evidence type="ECO:0000313" key="7">
    <source>
        <dbReference type="Proteomes" id="UP001596145"/>
    </source>
</evidence>
<feature type="region of interest" description="Disordered" evidence="4">
    <location>
        <begin position="38"/>
        <end position="101"/>
    </location>
</feature>
<dbReference type="RefSeq" id="WP_379749307.1">
    <property type="nucleotide sequence ID" value="NZ_JBHSKV010000024.1"/>
</dbReference>
<comment type="caution">
    <text evidence="6">The sequence shown here is derived from an EMBL/GenBank/DDBJ whole genome shotgun (WGS) entry which is preliminary data.</text>
</comment>
<dbReference type="SMART" id="SM00154">
    <property type="entry name" value="ZnF_AN1"/>
    <property type="match status" value="1"/>
</dbReference>
<dbReference type="InterPro" id="IPR035896">
    <property type="entry name" value="AN1-like_Znf"/>
</dbReference>
<name>A0ABD5QW89_9EURY</name>
<protein>
    <submittedName>
        <fullName evidence="6">AN1-type zinc finger domain-containing protein</fullName>
    </submittedName>
</protein>
<dbReference type="GO" id="GO:0008270">
    <property type="term" value="F:zinc ion binding"/>
    <property type="evidence" value="ECO:0007669"/>
    <property type="project" value="UniProtKB-KW"/>
</dbReference>
<dbReference type="AlphaFoldDB" id="A0ABD5QW89"/>
<dbReference type="SUPFAM" id="SSF118310">
    <property type="entry name" value="AN1-like Zinc finger"/>
    <property type="match status" value="1"/>
</dbReference>
<dbReference type="EMBL" id="JBHSKV010000024">
    <property type="protein sequence ID" value="MFC5136333.1"/>
    <property type="molecule type" value="Genomic_DNA"/>
</dbReference>